<comment type="function">
    <text evidence="1">Condensation of UDP-2,3-diacylglucosamine and 2,3-diacylglucosamine-1-phosphate to form lipid A disaccharide, a precursor of lipid A, a phosphorylated glycolipid that anchors the lipopolysaccharide to the outer membrane of the cell.</text>
</comment>
<dbReference type="NCBIfam" id="TIGR00215">
    <property type="entry name" value="lpxB"/>
    <property type="match status" value="1"/>
</dbReference>
<dbReference type="InterPro" id="IPR003835">
    <property type="entry name" value="Glyco_trans_19"/>
</dbReference>
<accession>A0ABV3X7B7</accession>
<dbReference type="SUPFAM" id="SSF53756">
    <property type="entry name" value="UDP-Glycosyltransferase/glycogen phosphorylase"/>
    <property type="match status" value="1"/>
</dbReference>
<dbReference type="PANTHER" id="PTHR30372">
    <property type="entry name" value="LIPID-A-DISACCHARIDE SYNTHASE"/>
    <property type="match status" value="1"/>
</dbReference>
<evidence type="ECO:0000256" key="2">
    <source>
        <dbReference type="ARBA" id="ARBA00012687"/>
    </source>
</evidence>
<name>A0ABV3X7B7_9FIRM</name>
<dbReference type="RefSeq" id="WP_368847208.1">
    <property type="nucleotide sequence ID" value="NZ_CP194411.1"/>
</dbReference>
<dbReference type="Gene3D" id="3.40.50.2000">
    <property type="entry name" value="Glycogen Phosphorylase B"/>
    <property type="match status" value="2"/>
</dbReference>
<comment type="catalytic activity">
    <reaction evidence="9">
        <text>a lipid X + a UDP-2-N,3-O-bis[(3R)-3-hydroxyacyl]-alpha-D-glucosamine = a lipid A disaccharide + UDP + H(+)</text>
        <dbReference type="Rhea" id="RHEA:67828"/>
        <dbReference type="ChEBI" id="CHEBI:15378"/>
        <dbReference type="ChEBI" id="CHEBI:58223"/>
        <dbReference type="ChEBI" id="CHEBI:137748"/>
        <dbReference type="ChEBI" id="CHEBI:176338"/>
        <dbReference type="ChEBI" id="CHEBI:176343"/>
        <dbReference type="EC" id="2.4.1.182"/>
    </reaction>
</comment>
<keyword evidence="7 11" id="KW-0808">Transferase</keyword>
<gene>
    <name evidence="11" type="primary">lpxB</name>
    <name evidence="11" type="ORF">QCO44_07485</name>
</gene>
<keyword evidence="12" id="KW-1185">Reference proteome</keyword>
<evidence type="ECO:0000256" key="1">
    <source>
        <dbReference type="ARBA" id="ARBA00002056"/>
    </source>
</evidence>
<proteinExistence type="predicted"/>
<dbReference type="PANTHER" id="PTHR30372:SF4">
    <property type="entry name" value="LIPID-A-DISACCHARIDE SYNTHASE, MITOCHONDRIAL-RELATED"/>
    <property type="match status" value="1"/>
</dbReference>
<dbReference type="GO" id="GO:0008915">
    <property type="term" value="F:lipid-A-disaccharide synthase activity"/>
    <property type="evidence" value="ECO:0007669"/>
    <property type="project" value="UniProtKB-EC"/>
</dbReference>
<reference evidence="11 12" key="1">
    <citation type="submission" date="2023-04" db="EMBL/GenBank/DDBJ databases">
        <title>Genome Sequence of Selenomonas sputigena ATCC 33150.</title>
        <authorList>
            <person name="Miller D.P."/>
            <person name="Anvari S."/>
            <person name="Polson S.W."/>
            <person name="Macdonald M."/>
            <person name="Mcdowell J.V."/>
        </authorList>
    </citation>
    <scope>NUCLEOTIDE SEQUENCE [LARGE SCALE GENOMIC DNA]</scope>
    <source>
        <strain evidence="11 12">ATCC 33150</strain>
    </source>
</reference>
<sequence length="383" mass="41569">MKIMMSAGEASGDLHGASLAKEMLAMEPSVELMGFGGGKMAEAGVRLVRDCRDYSIMGFWEVVLGLPRLLALEKALVDAMREEKPDLLLIIDYPDFNWRLAAKAKALGIPVFSYIPPSVWAWRKGRAKKCASLAKEIVAIFHHEIGPYLDAGANISFLGNPLVDTVRADMEPEAARAFFRLSEGEPTALLLPGSRRQEIALLLPDMIEAAKLLKERRPETRFFLPLAPGADRAAVESLVKKASAPVEITQEHTYSLMGLADFAVAASGTVVMEAALMDLPAVVCYRMGRLNYAVGKRLVKVERFSLPNIILGETVEAELLQDEVTPERIAEEAEKLYRGEAHRASVMARLKVSVLQLGPPGAAVRVAAHVLAAAGGQRNGSEA</sequence>
<keyword evidence="5" id="KW-0441">Lipid A biosynthesis</keyword>
<evidence type="ECO:0000313" key="12">
    <source>
        <dbReference type="Proteomes" id="UP001559623"/>
    </source>
</evidence>
<evidence type="ECO:0000313" key="11">
    <source>
        <dbReference type="EMBL" id="MEX5285477.1"/>
    </source>
</evidence>
<dbReference type="Pfam" id="PF02684">
    <property type="entry name" value="LpxB"/>
    <property type="match status" value="1"/>
</dbReference>
<organism evidence="11 12">
    <name type="scientific">Selenomonas sputigena</name>
    <dbReference type="NCBI Taxonomy" id="69823"/>
    <lineage>
        <taxon>Bacteria</taxon>
        <taxon>Bacillati</taxon>
        <taxon>Bacillota</taxon>
        <taxon>Negativicutes</taxon>
        <taxon>Selenomonadales</taxon>
        <taxon>Selenomonadaceae</taxon>
        <taxon>Selenomonas</taxon>
    </lineage>
</organism>
<dbReference type="Proteomes" id="UP001559623">
    <property type="component" value="Unassembled WGS sequence"/>
</dbReference>
<evidence type="ECO:0000256" key="7">
    <source>
        <dbReference type="ARBA" id="ARBA00022679"/>
    </source>
</evidence>
<evidence type="ECO:0000256" key="8">
    <source>
        <dbReference type="ARBA" id="ARBA00023098"/>
    </source>
</evidence>
<evidence type="ECO:0000256" key="6">
    <source>
        <dbReference type="ARBA" id="ARBA00022676"/>
    </source>
</evidence>
<keyword evidence="4" id="KW-0444">Lipid biosynthesis</keyword>
<evidence type="ECO:0000256" key="5">
    <source>
        <dbReference type="ARBA" id="ARBA00022556"/>
    </source>
</evidence>
<evidence type="ECO:0000256" key="4">
    <source>
        <dbReference type="ARBA" id="ARBA00022516"/>
    </source>
</evidence>
<keyword evidence="6 11" id="KW-0328">Glycosyltransferase</keyword>
<dbReference type="EC" id="2.4.1.182" evidence="2 10"/>
<evidence type="ECO:0000256" key="10">
    <source>
        <dbReference type="NCBIfam" id="TIGR00215"/>
    </source>
</evidence>
<keyword evidence="8" id="KW-0443">Lipid metabolism</keyword>
<evidence type="ECO:0000256" key="3">
    <source>
        <dbReference type="ARBA" id="ARBA00020902"/>
    </source>
</evidence>
<protein>
    <recommendedName>
        <fullName evidence="3 10">Lipid-A-disaccharide synthase</fullName>
        <ecNumber evidence="2 10">2.4.1.182</ecNumber>
    </recommendedName>
</protein>
<evidence type="ECO:0000256" key="9">
    <source>
        <dbReference type="ARBA" id="ARBA00048975"/>
    </source>
</evidence>
<dbReference type="EMBL" id="JARVLH010000004">
    <property type="protein sequence ID" value="MEX5285477.1"/>
    <property type="molecule type" value="Genomic_DNA"/>
</dbReference>
<comment type="caution">
    <text evidence="11">The sequence shown here is derived from an EMBL/GenBank/DDBJ whole genome shotgun (WGS) entry which is preliminary data.</text>
</comment>